<evidence type="ECO:0000259" key="6">
    <source>
        <dbReference type="Pfam" id="PF01048"/>
    </source>
</evidence>
<organism evidence="7 8">
    <name type="scientific">Calorimonas adulescens</name>
    <dbReference type="NCBI Taxonomy" id="2606906"/>
    <lineage>
        <taxon>Bacteria</taxon>
        <taxon>Bacillati</taxon>
        <taxon>Bacillota</taxon>
        <taxon>Clostridia</taxon>
        <taxon>Thermoanaerobacterales</taxon>
        <taxon>Thermoanaerobacteraceae</taxon>
        <taxon>Calorimonas</taxon>
    </lineage>
</organism>
<protein>
    <recommendedName>
        <fullName evidence="2">adenosylhomocysteine nucleosidase</fullName>
        <ecNumber evidence="2">3.2.2.9</ecNumber>
    </recommendedName>
</protein>
<dbReference type="SUPFAM" id="SSF53167">
    <property type="entry name" value="Purine and uridine phosphorylases"/>
    <property type="match status" value="1"/>
</dbReference>
<proteinExistence type="predicted"/>
<reference evidence="7 8" key="1">
    <citation type="submission" date="2019-08" db="EMBL/GenBank/DDBJ databases">
        <title>Calorimonas adulescens gen. nov., sp. nov., an anaerobic thermophilic bacterium from Sakhalin hot spring.</title>
        <authorList>
            <person name="Khomyakova M.A."/>
            <person name="Merkel A.Y."/>
            <person name="Novikov A."/>
            <person name="Bonch-Osmolovskaya E.A."/>
            <person name="Slobodkin A.I."/>
        </authorList>
    </citation>
    <scope>NUCLEOTIDE SEQUENCE [LARGE SCALE GENOMIC DNA]</scope>
    <source>
        <strain evidence="7 8">A05MB</strain>
    </source>
</reference>
<comment type="pathway">
    <text evidence="1">Amino-acid biosynthesis; L-methionine biosynthesis via salvage pathway; S-methyl-5-thio-alpha-D-ribose 1-phosphate from S-methyl-5'-thioadenosine (hydrolase route): step 1/2.</text>
</comment>
<sequence>MVLIGVIGAMGEEIEILLRKSKIKRKTVIAGMMFIECAIEDVNCILVVSGIGKVNAAVCTQILISNFSVSKIINTGVAGAIDSMLDIGDIVISSELIEYDVDVTVFGYKRGVIPRMKTSIFKAEPRLIDYALTACKKNQDINSYVGRIISGDKFVANKDEVISLKKEFNGLAVEMEGAAIAHTCYLNKVPFVIIRAISDRADGKANISYNQFVHSSAKTASNIILDMIGNL</sequence>
<evidence type="ECO:0000256" key="3">
    <source>
        <dbReference type="ARBA" id="ARBA00022605"/>
    </source>
</evidence>
<keyword evidence="7" id="KW-0326">Glycosidase</keyword>
<name>A0A5D8QBQ9_9THEO</name>
<keyword evidence="5" id="KW-0486">Methionine biosynthesis</keyword>
<dbReference type="GO" id="GO:0019284">
    <property type="term" value="P:L-methionine salvage from S-adenosylmethionine"/>
    <property type="evidence" value="ECO:0007669"/>
    <property type="project" value="TreeGrafter"/>
</dbReference>
<evidence type="ECO:0000313" key="8">
    <source>
        <dbReference type="Proteomes" id="UP000322976"/>
    </source>
</evidence>
<comment type="caution">
    <text evidence="7">The sequence shown here is derived from an EMBL/GenBank/DDBJ whole genome shotgun (WGS) entry which is preliminary data.</text>
</comment>
<keyword evidence="3" id="KW-0028">Amino-acid biosynthesis</keyword>
<gene>
    <name evidence="7" type="ORF">FWJ32_07260</name>
</gene>
<evidence type="ECO:0000256" key="5">
    <source>
        <dbReference type="ARBA" id="ARBA00023167"/>
    </source>
</evidence>
<dbReference type="InterPro" id="IPR010049">
    <property type="entry name" value="MTA_SAH_Nsdase"/>
</dbReference>
<dbReference type="NCBIfam" id="NF004079">
    <property type="entry name" value="PRK05584.1"/>
    <property type="match status" value="1"/>
</dbReference>
<dbReference type="PANTHER" id="PTHR46832:SF1">
    <property type="entry name" value="5'-METHYLTHIOADENOSINE_S-ADENOSYLHOMOCYSTEINE NUCLEOSIDASE"/>
    <property type="match status" value="1"/>
</dbReference>
<dbReference type="AlphaFoldDB" id="A0A5D8QBQ9"/>
<dbReference type="InterPro" id="IPR000845">
    <property type="entry name" value="Nucleoside_phosphorylase_d"/>
</dbReference>
<dbReference type="EC" id="3.2.2.9" evidence="2"/>
<dbReference type="PANTHER" id="PTHR46832">
    <property type="entry name" value="5'-METHYLTHIOADENOSINE/S-ADENOSYLHOMOCYSTEINE NUCLEOSIDASE"/>
    <property type="match status" value="1"/>
</dbReference>
<dbReference type="Pfam" id="PF01048">
    <property type="entry name" value="PNP_UDP_1"/>
    <property type="match status" value="1"/>
</dbReference>
<dbReference type="InterPro" id="IPR035994">
    <property type="entry name" value="Nucleoside_phosphorylase_sf"/>
</dbReference>
<evidence type="ECO:0000256" key="1">
    <source>
        <dbReference type="ARBA" id="ARBA00004945"/>
    </source>
</evidence>
<evidence type="ECO:0000256" key="4">
    <source>
        <dbReference type="ARBA" id="ARBA00022801"/>
    </source>
</evidence>
<dbReference type="GO" id="GO:0008930">
    <property type="term" value="F:methylthioadenosine nucleosidase activity"/>
    <property type="evidence" value="ECO:0007669"/>
    <property type="project" value="InterPro"/>
</dbReference>
<dbReference type="NCBIfam" id="TIGR01704">
    <property type="entry name" value="MTA_SAH-Nsdase"/>
    <property type="match status" value="1"/>
</dbReference>
<dbReference type="GO" id="GO:0019509">
    <property type="term" value="P:L-methionine salvage from methylthioadenosine"/>
    <property type="evidence" value="ECO:0007669"/>
    <property type="project" value="UniProtKB-UniPathway"/>
</dbReference>
<dbReference type="Proteomes" id="UP000322976">
    <property type="component" value="Unassembled WGS sequence"/>
</dbReference>
<keyword evidence="4 7" id="KW-0378">Hydrolase</keyword>
<evidence type="ECO:0000256" key="2">
    <source>
        <dbReference type="ARBA" id="ARBA00011974"/>
    </source>
</evidence>
<dbReference type="EMBL" id="VTPS01000009">
    <property type="protein sequence ID" value="TZE82050.1"/>
    <property type="molecule type" value="Genomic_DNA"/>
</dbReference>
<dbReference type="UniPathway" id="UPA00904">
    <property type="reaction ID" value="UER00871"/>
</dbReference>
<dbReference type="GO" id="GO:0005829">
    <property type="term" value="C:cytosol"/>
    <property type="evidence" value="ECO:0007669"/>
    <property type="project" value="TreeGrafter"/>
</dbReference>
<accession>A0A5D8QBQ9</accession>
<dbReference type="CDD" id="cd09008">
    <property type="entry name" value="MTAN"/>
    <property type="match status" value="1"/>
</dbReference>
<dbReference type="GO" id="GO:0008782">
    <property type="term" value="F:adenosylhomocysteine nucleosidase activity"/>
    <property type="evidence" value="ECO:0007669"/>
    <property type="project" value="UniProtKB-EC"/>
</dbReference>
<dbReference type="GO" id="GO:0009164">
    <property type="term" value="P:nucleoside catabolic process"/>
    <property type="evidence" value="ECO:0007669"/>
    <property type="project" value="InterPro"/>
</dbReference>
<evidence type="ECO:0000313" key="7">
    <source>
        <dbReference type="EMBL" id="TZE82050.1"/>
    </source>
</evidence>
<keyword evidence="8" id="KW-1185">Reference proteome</keyword>
<dbReference type="Gene3D" id="3.40.50.1580">
    <property type="entry name" value="Nucleoside phosphorylase domain"/>
    <property type="match status" value="1"/>
</dbReference>
<feature type="domain" description="Nucleoside phosphorylase" evidence="6">
    <location>
        <begin position="4"/>
        <end position="228"/>
    </location>
</feature>